<evidence type="ECO:0000313" key="11">
    <source>
        <dbReference type="Proteomes" id="UP000285405"/>
    </source>
</evidence>
<reference evidence="10 11" key="1">
    <citation type="journal article" date="2018" name="BMC Genomics">
        <title>Comparative genome analyses reveal sequence features reflecting distinct modes of host-adaptation between dicot and monocot powdery mildew.</title>
        <authorList>
            <person name="Wu Y."/>
            <person name="Ma X."/>
            <person name="Pan Z."/>
            <person name="Kale S.D."/>
            <person name="Song Y."/>
            <person name="King H."/>
            <person name="Zhang Q."/>
            <person name="Presley C."/>
            <person name="Deng X."/>
            <person name="Wei C.I."/>
            <person name="Xiao S."/>
        </authorList>
    </citation>
    <scope>NUCLEOTIDE SEQUENCE [LARGE SCALE GENOMIC DNA]</scope>
    <source>
        <strain evidence="10">UCSC1</strain>
    </source>
</reference>
<evidence type="ECO:0000256" key="9">
    <source>
        <dbReference type="SAM" id="MobiDB-lite"/>
    </source>
</evidence>
<proteinExistence type="inferred from homology"/>
<feature type="compositionally biased region" description="Low complexity" evidence="9">
    <location>
        <begin position="610"/>
        <end position="636"/>
    </location>
</feature>
<dbReference type="GO" id="GO:0034663">
    <property type="term" value="C:endoplasmic reticulum chaperone complex"/>
    <property type="evidence" value="ECO:0007669"/>
    <property type="project" value="TreeGrafter"/>
</dbReference>
<dbReference type="Gene3D" id="1.20.1270.10">
    <property type="match status" value="1"/>
</dbReference>
<dbReference type="Gene3D" id="3.90.640.10">
    <property type="entry name" value="Actin, Chain A, domain 4"/>
    <property type="match status" value="1"/>
</dbReference>
<dbReference type="GO" id="GO:0005788">
    <property type="term" value="C:endoplasmic reticulum lumen"/>
    <property type="evidence" value="ECO:0007669"/>
    <property type="project" value="UniProtKB-SubCell"/>
</dbReference>
<dbReference type="GO" id="GO:0140662">
    <property type="term" value="F:ATP-dependent protein folding chaperone"/>
    <property type="evidence" value="ECO:0007669"/>
    <property type="project" value="InterPro"/>
</dbReference>
<dbReference type="CDD" id="cd10230">
    <property type="entry name" value="ASKHA_NBD_HSP70_HYOU1"/>
    <property type="match status" value="1"/>
</dbReference>
<dbReference type="OrthoDB" id="10262720at2759"/>
<keyword evidence="6" id="KW-0067">ATP-binding</keyword>
<dbReference type="GO" id="GO:0005524">
    <property type="term" value="F:ATP binding"/>
    <property type="evidence" value="ECO:0007669"/>
    <property type="project" value="UniProtKB-KW"/>
</dbReference>
<dbReference type="FunFam" id="3.90.640.10:FF:000039">
    <property type="entry name" value="Hsp70 family chaperone Lhs1/Orp150"/>
    <property type="match status" value="1"/>
</dbReference>
<dbReference type="InterPro" id="IPR029048">
    <property type="entry name" value="HSP70_C_sf"/>
</dbReference>
<feature type="region of interest" description="Disordered" evidence="9">
    <location>
        <begin position="810"/>
        <end position="860"/>
    </location>
</feature>
<feature type="compositionally biased region" description="Basic and acidic residues" evidence="9">
    <location>
        <begin position="941"/>
        <end position="952"/>
    </location>
</feature>
<dbReference type="PRINTS" id="PR00301">
    <property type="entry name" value="HEATSHOCK70"/>
</dbReference>
<dbReference type="InterPro" id="IPR043129">
    <property type="entry name" value="ATPase_NBD"/>
</dbReference>
<keyword evidence="3" id="KW-0732">Signal</keyword>
<dbReference type="FunFam" id="3.30.30.30:FF:000004">
    <property type="entry name" value="hypoxia up-regulated protein 1"/>
    <property type="match status" value="1"/>
</dbReference>
<dbReference type="Proteomes" id="UP000285405">
    <property type="component" value="Unassembled WGS sequence"/>
</dbReference>
<feature type="compositionally biased region" description="Basic and acidic residues" evidence="9">
    <location>
        <begin position="972"/>
        <end position="1007"/>
    </location>
</feature>
<gene>
    <name evidence="10" type="ORF">GcC1_026008</name>
</gene>
<dbReference type="SUPFAM" id="SSF100934">
    <property type="entry name" value="Heat shock protein 70kD (HSP70), C-terminal subdomain"/>
    <property type="match status" value="1"/>
</dbReference>
<keyword evidence="5" id="KW-0256">Endoplasmic reticulum</keyword>
<keyword evidence="7" id="KW-0143">Chaperone</keyword>
<dbReference type="AlphaFoldDB" id="A0A420J3M8"/>
<evidence type="ECO:0000256" key="4">
    <source>
        <dbReference type="ARBA" id="ARBA00022741"/>
    </source>
</evidence>
<comment type="similarity">
    <text evidence="2">Belongs to the heat shock protein 70 family.</text>
</comment>
<dbReference type="EMBL" id="MCBR01002642">
    <property type="protein sequence ID" value="RKF81416.1"/>
    <property type="molecule type" value="Genomic_DNA"/>
</dbReference>
<sequence>MFFNFSTSIICLFYIFSTTALVASAVIGVDLGTEYIKATLVKPGIPLDIVPTKDSRRKEISAIAFKPEKIIKSGHFPERLYGSDAIALASRLPGDVYPNLKPLLGLGIDSLIMKEYASRYPKLKLTMDKTRGTAAFKSGAFSPEELPWTVEEILAMELQNIQKNAQAMAGKGTVIKDLVITIPTFFTVEEKRAVLIAADLAGLRVLELVSDGLAVGINYATTRTFPSINEGGKAETHLIFDMGAGSTTASILKFQGKTVKDVGKFNKTIQEVKVLGSGWDRTLGGDFFNSIIVDDMVAQFVASPPAKNKAFNVNAIKSNGKIASKLCKEAEKMRQVLSANTNTQSFFEELYEDVDFKYKITRANFEKLIEAQIPRISATIQKSLETAGLKKEDLDSIILHGGMSRTPFVQRELEKFFGDARKIKTNVNSDESAVFGAGFRGAALSPSFRVKEIRVSDSMTYASGVKWTNAQDKKQSQGLWKASSAIGDEKQYAFRNYQDPFVLSFYQQIPSLEESSSELTDKEILVITTQNLTDSVSLLTENHGCTKTDITIRLSTRVTPESGEIDITKLVVGCETEASGEKETMVKNVKGLFGFGKKEQAPLSDEEASDSTSTTTTPEEMTSSASQPDASPPATTFVANEKTNKTSKTLHLIPLKFTTEIKTRPQLPTSEITRMKERLAAFSRSDNLRRMRDESLNRLEGLTYKIRDFLEESEFISVSTQKERTSLEIKSKDISEWIYSEGIEASKEELKEKLQQLEDLISPIEFRKTEMSIRPEKIIALQSALNETNQLILSVTEQIASDKKKLSEILSSNSNSNSEASATEKPSNFEEPTSSQEEVSTTTDAAPIEMPTLDPTIYTDSDLTTPKSLFDEYSSWLTNKLVEQEKLEKTNDPVLLSKDIDEKVKKLQDANIQLLMKNLQQAYRSRSSNFENKSKKTHQTKTKEEKADKSSDVPRATFTVGADGNIPSQEEMLEHLRKFEDLKSDSKPEGSKDEEKGNENHPKHVEL</sequence>
<dbReference type="Pfam" id="PF00012">
    <property type="entry name" value="HSP70"/>
    <property type="match status" value="2"/>
</dbReference>
<keyword evidence="8" id="KW-0175">Coiled coil</keyword>
<evidence type="ECO:0000256" key="8">
    <source>
        <dbReference type="SAM" id="Coils"/>
    </source>
</evidence>
<evidence type="ECO:0000256" key="6">
    <source>
        <dbReference type="ARBA" id="ARBA00022840"/>
    </source>
</evidence>
<comment type="subcellular location">
    <subcellularLocation>
        <location evidence="1">Endoplasmic reticulum lumen</location>
    </subcellularLocation>
</comment>
<evidence type="ECO:0000256" key="1">
    <source>
        <dbReference type="ARBA" id="ARBA00004319"/>
    </source>
</evidence>
<dbReference type="Gene3D" id="3.30.420.40">
    <property type="match status" value="2"/>
</dbReference>
<evidence type="ECO:0000256" key="3">
    <source>
        <dbReference type="ARBA" id="ARBA00022729"/>
    </source>
</evidence>
<keyword evidence="4" id="KW-0547">Nucleotide-binding</keyword>
<feature type="compositionally biased region" description="Low complexity" evidence="9">
    <location>
        <begin position="810"/>
        <end position="821"/>
    </location>
</feature>
<name>A0A420J3M8_9PEZI</name>
<dbReference type="SUPFAM" id="SSF53067">
    <property type="entry name" value="Actin-like ATPase domain"/>
    <property type="match status" value="2"/>
</dbReference>
<feature type="coiled-coil region" evidence="8">
    <location>
        <begin position="740"/>
        <end position="767"/>
    </location>
</feature>
<dbReference type="GO" id="GO:0030968">
    <property type="term" value="P:endoplasmic reticulum unfolded protein response"/>
    <property type="evidence" value="ECO:0007669"/>
    <property type="project" value="TreeGrafter"/>
</dbReference>
<accession>A0A420J3M8</accession>
<dbReference type="PANTHER" id="PTHR45639">
    <property type="entry name" value="HSC70CB, ISOFORM G-RELATED"/>
    <property type="match status" value="1"/>
</dbReference>
<dbReference type="InterPro" id="IPR013126">
    <property type="entry name" value="Hsp_70_fam"/>
</dbReference>
<organism evidence="10 11">
    <name type="scientific">Golovinomyces cichoracearum</name>
    <dbReference type="NCBI Taxonomy" id="62708"/>
    <lineage>
        <taxon>Eukaryota</taxon>
        <taxon>Fungi</taxon>
        <taxon>Dikarya</taxon>
        <taxon>Ascomycota</taxon>
        <taxon>Pezizomycotina</taxon>
        <taxon>Leotiomycetes</taxon>
        <taxon>Erysiphales</taxon>
        <taxon>Erysiphaceae</taxon>
        <taxon>Golovinomyces</taxon>
    </lineage>
</organism>
<evidence type="ECO:0000256" key="2">
    <source>
        <dbReference type="ARBA" id="ARBA00007381"/>
    </source>
</evidence>
<feature type="compositionally biased region" description="Polar residues" evidence="9">
    <location>
        <begin position="824"/>
        <end position="844"/>
    </location>
</feature>
<dbReference type="PANTHER" id="PTHR45639:SF3">
    <property type="entry name" value="HYPOXIA UP-REGULATED PROTEIN 1"/>
    <property type="match status" value="1"/>
</dbReference>
<protein>
    <submittedName>
        <fullName evidence="10">Hypoxia up-regulated protein 1</fullName>
    </submittedName>
</protein>
<comment type="caution">
    <text evidence="10">The sequence shown here is derived from an EMBL/GenBank/DDBJ whole genome shotgun (WGS) entry which is preliminary data.</text>
</comment>
<evidence type="ECO:0000256" key="7">
    <source>
        <dbReference type="ARBA" id="ARBA00023186"/>
    </source>
</evidence>
<feature type="region of interest" description="Disordered" evidence="9">
    <location>
        <begin position="598"/>
        <end position="643"/>
    </location>
</feature>
<evidence type="ECO:0000313" key="10">
    <source>
        <dbReference type="EMBL" id="RKF81416.1"/>
    </source>
</evidence>
<dbReference type="Gene3D" id="3.30.30.30">
    <property type="match status" value="1"/>
</dbReference>
<evidence type="ECO:0000256" key="5">
    <source>
        <dbReference type="ARBA" id="ARBA00022824"/>
    </source>
</evidence>
<feature type="region of interest" description="Disordered" evidence="9">
    <location>
        <begin position="923"/>
        <end position="1007"/>
    </location>
</feature>